<keyword evidence="2" id="KW-1185">Reference proteome</keyword>
<dbReference type="EMBL" id="CAWYQH010000152">
    <property type="protein sequence ID" value="CAK8695939.1"/>
    <property type="molecule type" value="Genomic_DNA"/>
</dbReference>
<gene>
    <name evidence="1" type="ORF">CVLEPA_LOCUS29143</name>
</gene>
<proteinExistence type="predicted"/>
<evidence type="ECO:0000313" key="2">
    <source>
        <dbReference type="Proteomes" id="UP001642483"/>
    </source>
</evidence>
<accession>A0ABP0GZ75</accession>
<reference evidence="1 2" key="1">
    <citation type="submission" date="2024-02" db="EMBL/GenBank/DDBJ databases">
        <authorList>
            <person name="Daric V."/>
            <person name="Darras S."/>
        </authorList>
    </citation>
    <scope>NUCLEOTIDE SEQUENCE [LARGE SCALE GENOMIC DNA]</scope>
</reference>
<name>A0ABP0GZ75_CLALP</name>
<protein>
    <submittedName>
        <fullName evidence="1">Uncharacterized protein</fullName>
    </submittedName>
</protein>
<comment type="caution">
    <text evidence="1">The sequence shown here is derived from an EMBL/GenBank/DDBJ whole genome shotgun (WGS) entry which is preliminary data.</text>
</comment>
<dbReference type="Proteomes" id="UP001642483">
    <property type="component" value="Unassembled WGS sequence"/>
</dbReference>
<evidence type="ECO:0000313" key="1">
    <source>
        <dbReference type="EMBL" id="CAK8695939.1"/>
    </source>
</evidence>
<organism evidence="1 2">
    <name type="scientific">Clavelina lepadiformis</name>
    <name type="common">Light-bulb sea squirt</name>
    <name type="synonym">Ascidia lepadiformis</name>
    <dbReference type="NCBI Taxonomy" id="159417"/>
    <lineage>
        <taxon>Eukaryota</taxon>
        <taxon>Metazoa</taxon>
        <taxon>Chordata</taxon>
        <taxon>Tunicata</taxon>
        <taxon>Ascidiacea</taxon>
        <taxon>Aplousobranchia</taxon>
        <taxon>Clavelinidae</taxon>
        <taxon>Clavelina</taxon>
    </lineage>
</organism>
<sequence>MEPKTSEFRSEPESTSLFPDDEMLATTSCLGLTMKSSPVIYLPTKTVNNSDISGHLAAPVYKTAQCSSIEIPDFSMPGSMPNSSDGCISLDNISACSMTLGKRKFVHDDDGFPNLSDLKSFYTNFLSQVEMFQKCFKSSK</sequence>